<feature type="signal peptide" evidence="1">
    <location>
        <begin position="1"/>
        <end position="30"/>
    </location>
</feature>
<reference evidence="3 4" key="1">
    <citation type="submission" date="2024-04" db="EMBL/GenBank/DDBJ databases">
        <title>Draft genome sequence of Sessilibacter corallicola NBRC 116591.</title>
        <authorList>
            <person name="Miyakawa T."/>
            <person name="Kusuya Y."/>
            <person name="Miura T."/>
        </authorList>
    </citation>
    <scope>NUCLEOTIDE SEQUENCE [LARGE SCALE GENOMIC DNA]</scope>
    <source>
        <strain evidence="3 4">KU-00831-HH</strain>
    </source>
</reference>
<organism evidence="3 4">
    <name type="scientific">Sessilibacter corallicola</name>
    <dbReference type="NCBI Taxonomy" id="2904075"/>
    <lineage>
        <taxon>Bacteria</taxon>
        <taxon>Pseudomonadati</taxon>
        <taxon>Pseudomonadota</taxon>
        <taxon>Gammaproteobacteria</taxon>
        <taxon>Cellvibrionales</taxon>
        <taxon>Cellvibrionaceae</taxon>
        <taxon>Sessilibacter</taxon>
    </lineage>
</organism>
<sequence>MNNNIKSFVAKAIKPTLVSVCLLAAGAAHAGKSLIGDESSLSFITSKNSAVTEVHSFKTLTGKIDDKGMVKVSIDLASVDTAIPIRDERMQKFLFETTKFTQATYTADVAGVLKDVKKSGSAKASVSGELSLHGKSVPVSFDVLAVKTDDGILVSTLRPTLVKASDFDLVAGVEKLRELANLKSINPVVPTNFVLVFK</sequence>
<name>A0ABQ0A6B7_9GAMM</name>
<feature type="domain" description="Lipid/polyisoprenoid-binding YceI-like" evidence="2">
    <location>
        <begin position="33"/>
        <end position="198"/>
    </location>
</feature>
<comment type="caution">
    <text evidence="3">The sequence shown here is derived from an EMBL/GenBank/DDBJ whole genome shotgun (WGS) entry which is preliminary data.</text>
</comment>
<dbReference type="Pfam" id="PF04264">
    <property type="entry name" value="YceI"/>
    <property type="match status" value="1"/>
</dbReference>
<evidence type="ECO:0000259" key="2">
    <source>
        <dbReference type="SMART" id="SM00867"/>
    </source>
</evidence>
<dbReference type="SUPFAM" id="SSF101874">
    <property type="entry name" value="YceI-like"/>
    <property type="match status" value="1"/>
</dbReference>
<proteinExistence type="predicted"/>
<dbReference type="Proteomes" id="UP001465153">
    <property type="component" value="Unassembled WGS sequence"/>
</dbReference>
<evidence type="ECO:0000313" key="4">
    <source>
        <dbReference type="Proteomes" id="UP001465153"/>
    </source>
</evidence>
<feature type="chain" id="PRO_5045196451" evidence="1">
    <location>
        <begin position="31"/>
        <end position="198"/>
    </location>
</feature>
<dbReference type="PANTHER" id="PTHR34406">
    <property type="entry name" value="PROTEIN YCEI"/>
    <property type="match status" value="1"/>
</dbReference>
<evidence type="ECO:0000313" key="3">
    <source>
        <dbReference type="EMBL" id="GAA6167184.1"/>
    </source>
</evidence>
<protein>
    <submittedName>
        <fullName evidence="3">YceI family protein</fullName>
    </submittedName>
</protein>
<dbReference type="PIRSF" id="PIRSF029811">
    <property type="entry name" value="UCP029811"/>
    <property type="match status" value="1"/>
</dbReference>
<dbReference type="EMBL" id="BAABWN010000003">
    <property type="protein sequence ID" value="GAA6167184.1"/>
    <property type="molecule type" value="Genomic_DNA"/>
</dbReference>
<gene>
    <name evidence="3" type="ORF">NBRC116591_09940</name>
</gene>
<keyword evidence="1" id="KW-0732">Signal</keyword>
<dbReference type="Gene3D" id="2.40.128.110">
    <property type="entry name" value="Lipid/polyisoprenoid-binding, YceI-like"/>
    <property type="match status" value="1"/>
</dbReference>
<keyword evidence="4" id="KW-1185">Reference proteome</keyword>
<dbReference type="RefSeq" id="WP_353301898.1">
    <property type="nucleotide sequence ID" value="NZ_BAABWN010000003.1"/>
</dbReference>
<dbReference type="SMART" id="SM00867">
    <property type="entry name" value="YceI"/>
    <property type="match status" value="1"/>
</dbReference>
<dbReference type="InterPro" id="IPR027016">
    <property type="entry name" value="UCP029811"/>
</dbReference>
<dbReference type="InterPro" id="IPR036761">
    <property type="entry name" value="TTHA0802/YceI-like_sf"/>
</dbReference>
<accession>A0ABQ0A6B7</accession>
<dbReference type="InterPro" id="IPR007372">
    <property type="entry name" value="Lipid/polyisoprenoid-bd_YceI"/>
</dbReference>
<dbReference type="PANTHER" id="PTHR34406:SF1">
    <property type="entry name" value="PROTEIN YCEI"/>
    <property type="match status" value="1"/>
</dbReference>
<evidence type="ECO:0000256" key="1">
    <source>
        <dbReference type="SAM" id="SignalP"/>
    </source>
</evidence>